<keyword evidence="2" id="KW-1185">Reference proteome</keyword>
<evidence type="ECO:0000313" key="1">
    <source>
        <dbReference type="EMBL" id="KAF1961496.1"/>
    </source>
</evidence>
<dbReference type="EMBL" id="ML976981">
    <property type="protein sequence ID" value="KAF1961496.1"/>
    <property type="molecule type" value="Genomic_DNA"/>
</dbReference>
<evidence type="ECO:0000313" key="2">
    <source>
        <dbReference type="Proteomes" id="UP000800035"/>
    </source>
</evidence>
<name>A0A6A5UF21_9PLEO</name>
<dbReference type="Proteomes" id="UP000800035">
    <property type="component" value="Unassembled WGS sequence"/>
</dbReference>
<gene>
    <name evidence="1" type="ORF">CC80DRAFT_488754</name>
</gene>
<reference evidence="1" key="1">
    <citation type="journal article" date="2020" name="Stud. Mycol.">
        <title>101 Dothideomycetes genomes: a test case for predicting lifestyles and emergence of pathogens.</title>
        <authorList>
            <person name="Haridas S."/>
            <person name="Albert R."/>
            <person name="Binder M."/>
            <person name="Bloem J."/>
            <person name="Labutti K."/>
            <person name="Salamov A."/>
            <person name="Andreopoulos B."/>
            <person name="Baker S."/>
            <person name="Barry K."/>
            <person name="Bills G."/>
            <person name="Bluhm B."/>
            <person name="Cannon C."/>
            <person name="Castanera R."/>
            <person name="Culley D."/>
            <person name="Daum C."/>
            <person name="Ezra D."/>
            <person name="Gonzalez J."/>
            <person name="Henrissat B."/>
            <person name="Kuo A."/>
            <person name="Liang C."/>
            <person name="Lipzen A."/>
            <person name="Lutzoni F."/>
            <person name="Magnuson J."/>
            <person name="Mondo S."/>
            <person name="Nolan M."/>
            <person name="Ohm R."/>
            <person name="Pangilinan J."/>
            <person name="Park H.-J."/>
            <person name="Ramirez L."/>
            <person name="Alfaro M."/>
            <person name="Sun H."/>
            <person name="Tritt A."/>
            <person name="Yoshinaga Y."/>
            <person name="Zwiers L.-H."/>
            <person name="Turgeon B."/>
            <person name="Goodwin S."/>
            <person name="Spatafora J."/>
            <person name="Crous P."/>
            <person name="Grigoriev I."/>
        </authorList>
    </citation>
    <scope>NUCLEOTIDE SEQUENCE</scope>
    <source>
        <strain evidence="1">CBS 675.92</strain>
    </source>
</reference>
<protein>
    <submittedName>
        <fullName evidence="1">Uncharacterized protein</fullName>
    </submittedName>
</protein>
<accession>A0A6A5UF21</accession>
<dbReference type="AlphaFoldDB" id="A0A6A5UF21"/>
<organism evidence="1 2">
    <name type="scientific">Byssothecium circinans</name>
    <dbReference type="NCBI Taxonomy" id="147558"/>
    <lineage>
        <taxon>Eukaryota</taxon>
        <taxon>Fungi</taxon>
        <taxon>Dikarya</taxon>
        <taxon>Ascomycota</taxon>
        <taxon>Pezizomycotina</taxon>
        <taxon>Dothideomycetes</taxon>
        <taxon>Pleosporomycetidae</taxon>
        <taxon>Pleosporales</taxon>
        <taxon>Massarineae</taxon>
        <taxon>Massarinaceae</taxon>
        <taxon>Byssothecium</taxon>
    </lineage>
</organism>
<sequence>MLDHLELRQSSIGIAGANTPGQCEEAEIKHLQAWAAAIQPVEREGGNAHAGWVLFTMSKASSELCHSLWR</sequence>
<proteinExistence type="predicted"/>